<sequence length="276" mass="31615">MANLQLHFNGNFPLKKEEIRRILQAATEEKGLKDTVENLIVRTSLGNAKIGRIKSWAIRAGLVQNNRLSPEGEIIWRLDTDLESNITDWLIHFYLSFGDKGIQKLPESPADCGVWSYFVYVFLPRYKQFTAEEFIHHTELVFEEESKIIASRIKFILRAYTESHALASCKFLTVEEDKYIAGYPSLPNAYLVGYFLAKLWERDFKDEGSVLTESILNETMGLAPVLGVKAEALQEQLNALEAYGIIEQRRTVPPFQVIPRWDNPLALLEKAYDNEA</sequence>
<proteinExistence type="predicted"/>
<dbReference type="Proteomes" id="UP000620559">
    <property type="component" value="Unassembled WGS sequence"/>
</dbReference>
<dbReference type="RefSeq" id="WP_193918769.1">
    <property type="nucleotide sequence ID" value="NZ_JADEWL010000017.1"/>
</dbReference>
<evidence type="ECO:0000313" key="2">
    <source>
        <dbReference type="Proteomes" id="UP000620559"/>
    </source>
</evidence>
<dbReference type="EMBL" id="JADEWL010000017">
    <property type="protein sequence ID" value="MBE9212636.1"/>
    <property type="molecule type" value="Genomic_DNA"/>
</dbReference>
<reference evidence="1" key="1">
    <citation type="submission" date="2020-10" db="EMBL/GenBank/DDBJ databases">
        <authorList>
            <person name="Castelo-Branco R."/>
            <person name="Eusebio N."/>
            <person name="Adriana R."/>
            <person name="Vieira A."/>
            <person name="Brugerolle De Fraissinette N."/>
            <person name="Rezende De Castro R."/>
            <person name="Schneider M.P."/>
            <person name="Vasconcelos V."/>
            <person name="Leao P.N."/>
        </authorList>
    </citation>
    <scope>NUCLEOTIDE SEQUENCE</scope>
    <source>
        <strain evidence="1">LEGE 06105</strain>
    </source>
</reference>
<evidence type="ECO:0008006" key="3">
    <source>
        <dbReference type="Google" id="ProtNLM"/>
    </source>
</evidence>
<organism evidence="1 2">
    <name type="scientific">Plectonema cf. radiosum LEGE 06105</name>
    <dbReference type="NCBI Taxonomy" id="945769"/>
    <lineage>
        <taxon>Bacteria</taxon>
        <taxon>Bacillati</taxon>
        <taxon>Cyanobacteriota</taxon>
        <taxon>Cyanophyceae</taxon>
        <taxon>Oscillatoriophycideae</taxon>
        <taxon>Oscillatoriales</taxon>
        <taxon>Microcoleaceae</taxon>
        <taxon>Plectonema</taxon>
    </lineage>
</organism>
<name>A0A8J7FE74_9CYAN</name>
<dbReference type="AlphaFoldDB" id="A0A8J7FE74"/>
<comment type="caution">
    <text evidence="1">The sequence shown here is derived from an EMBL/GenBank/DDBJ whole genome shotgun (WGS) entry which is preliminary data.</text>
</comment>
<evidence type="ECO:0000313" key="1">
    <source>
        <dbReference type="EMBL" id="MBE9212636.1"/>
    </source>
</evidence>
<protein>
    <recommendedName>
        <fullName evidence="3">DUF4007 domain-containing protein</fullName>
    </recommendedName>
</protein>
<accession>A0A8J7FE74</accession>
<keyword evidence="2" id="KW-1185">Reference proteome</keyword>
<gene>
    <name evidence="1" type="ORF">IQ247_07885</name>
</gene>